<protein>
    <submittedName>
        <fullName evidence="1">Uncharacterized protein</fullName>
    </submittedName>
</protein>
<dbReference type="HOGENOM" id="CLU_2722761_0_0_1"/>
<gene>
    <name evidence="1" type="ORF">Moror_9785</name>
</gene>
<dbReference type="EMBL" id="AWSO01000919">
    <property type="protein sequence ID" value="ESK86557.1"/>
    <property type="molecule type" value="Genomic_DNA"/>
</dbReference>
<keyword evidence="2" id="KW-1185">Reference proteome</keyword>
<sequence>MYIKDTHLIGIGANQVISRDIGLREFESKGQRLVTTIHRVSIAKPLRHTPASFSAQLRVHIVNVISDSKQSC</sequence>
<reference evidence="1 2" key="1">
    <citation type="journal article" date="2014" name="BMC Genomics">
        <title>Genome and secretome analysis of the hemibiotrophic fungal pathogen, Moniliophthora roreri, which causes frosty pod rot disease of cacao: mechanisms of the biotrophic and necrotrophic phases.</title>
        <authorList>
            <person name="Meinhardt L.W."/>
            <person name="Costa G.G.L."/>
            <person name="Thomazella D.P.T."/>
            <person name="Teixeira P.J.P.L."/>
            <person name="Carazzolle M.F."/>
            <person name="Schuster S.C."/>
            <person name="Carlson J.E."/>
            <person name="Guiltinan M.J."/>
            <person name="Mieczkowski P."/>
            <person name="Farmer A."/>
            <person name="Ramaraj T."/>
            <person name="Crozier J."/>
            <person name="Davis R.E."/>
            <person name="Shao J."/>
            <person name="Melnick R.L."/>
            <person name="Pereira G.A.G."/>
            <person name="Bailey B.A."/>
        </authorList>
    </citation>
    <scope>NUCLEOTIDE SEQUENCE [LARGE SCALE GENOMIC DNA]</scope>
    <source>
        <strain evidence="1 2">MCA 2997</strain>
    </source>
</reference>
<comment type="caution">
    <text evidence="1">The sequence shown here is derived from an EMBL/GenBank/DDBJ whole genome shotgun (WGS) entry which is preliminary data.</text>
</comment>
<name>V2WYB2_MONRO</name>
<proteinExistence type="predicted"/>
<evidence type="ECO:0000313" key="1">
    <source>
        <dbReference type="EMBL" id="ESK86557.1"/>
    </source>
</evidence>
<dbReference type="AlphaFoldDB" id="V2WYB2"/>
<dbReference type="Proteomes" id="UP000017559">
    <property type="component" value="Unassembled WGS sequence"/>
</dbReference>
<evidence type="ECO:0000313" key="2">
    <source>
        <dbReference type="Proteomes" id="UP000017559"/>
    </source>
</evidence>
<accession>V2WYB2</accession>
<organism evidence="1 2">
    <name type="scientific">Moniliophthora roreri (strain MCA 2997)</name>
    <name type="common">Cocoa frosty pod rot fungus</name>
    <name type="synonym">Crinipellis roreri</name>
    <dbReference type="NCBI Taxonomy" id="1381753"/>
    <lineage>
        <taxon>Eukaryota</taxon>
        <taxon>Fungi</taxon>
        <taxon>Dikarya</taxon>
        <taxon>Basidiomycota</taxon>
        <taxon>Agaricomycotina</taxon>
        <taxon>Agaricomycetes</taxon>
        <taxon>Agaricomycetidae</taxon>
        <taxon>Agaricales</taxon>
        <taxon>Marasmiineae</taxon>
        <taxon>Marasmiaceae</taxon>
        <taxon>Moniliophthora</taxon>
    </lineage>
</organism>
<dbReference type="KEGG" id="mrr:Moror_9785"/>